<evidence type="ECO:0000313" key="5">
    <source>
        <dbReference type="Proteomes" id="UP000189464"/>
    </source>
</evidence>
<evidence type="ECO:0000313" key="4">
    <source>
        <dbReference type="EMBL" id="AQS58933.1"/>
    </source>
</evidence>
<dbReference type="InterPro" id="IPR001647">
    <property type="entry name" value="HTH_TetR"/>
</dbReference>
<sequence length="193" mass="22569">MTTREKIIWGFRKLAEEKGFYYATVDELAALNNMSKRTIYRYFKSKEEIIEAVMEKLLKETEVEVFAALDKLDNPIDKMTMFVQIVSQRLRELTPVLIRDLPIHYPQIWDKVEQFRTDKLIFLTQIMVEGSKQGYLKEINHTVVSASLLATVRAVVNPIFMMENNLSPEETFKTVMHTFLYGIVAEDKKVHSQ</sequence>
<dbReference type="InterPro" id="IPR009057">
    <property type="entry name" value="Homeodomain-like_sf"/>
</dbReference>
<dbReference type="GO" id="GO:0003677">
    <property type="term" value="F:DNA binding"/>
    <property type="evidence" value="ECO:0007669"/>
    <property type="project" value="UniProtKB-UniRule"/>
</dbReference>
<dbReference type="InterPro" id="IPR050624">
    <property type="entry name" value="HTH-type_Tx_Regulator"/>
</dbReference>
<dbReference type="Gene3D" id="1.10.357.10">
    <property type="entry name" value="Tetracycline Repressor, domain 2"/>
    <property type="match status" value="1"/>
</dbReference>
<feature type="DNA-binding region" description="H-T-H motif" evidence="2">
    <location>
        <begin position="24"/>
        <end position="43"/>
    </location>
</feature>
<dbReference type="PROSITE" id="PS50977">
    <property type="entry name" value="HTH_TETR_2"/>
    <property type="match status" value="1"/>
</dbReference>
<evidence type="ECO:0000256" key="2">
    <source>
        <dbReference type="PROSITE-ProRule" id="PRU00335"/>
    </source>
</evidence>
<dbReference type="STRING" id="1833852.B0537_07450"/>
<dbReference type="InterPro" id="IPR036271">
    <property type="entry name" value="Tet_transcr_reg_TetR-rel_C_sf"/>
</dbReference>
<dbReference type="Proteomes" id="UP000189464">
    <property type="component" value="Chromosome"/>
</dbReference>
<protein>
    <submittedName>
        <fullName evidence="4">TetR family transcriptional regulator</fullName>
    </submittedName>
</protein>
<dbReference type="OrthoDB" id="9812134at2"/>
<dbReference type="PRINTS" id="PR00455">
    <property type="entry name" value="HTHTETR"/>
</dbReference>
<dbReference type="PANTHER" id="PTHR43479">
    <property type="entry name" value="ACREF/ENVCD OPERON REPRESSOR-RELATED"/>
    <property type="match status" value="1"/>
</dbReference>
<dbReference type="PANTHER" id="PTHR43479:SF11">
    <property type="entry name" value="ACREF_ENVCD OPERON REPRESSOR-RELATED"/>
    <property type="match status" value="1"/>
</dbReference>
<accession>A0A1S6IVZ1</accession>
<organism evidence="4 5">
    <name type="scientific">Desulforamulus ferrireducens</name>
    <dbReference type="NCBI Taxonomy" id="1833852"/>
    <lineage>
        <taxon>Bacteria</taxon>
        <taxon>Bacillati</taxon>
        <taxon>Bacillota</taxon>
        <taxon>Clostridia</taxon>
        <taxon>Eubacteriales</taxon>
        <taxon>Peptococcaceae</taxon>
        <taxon>Desulforamulus</taxon>
    </lineage>
</organism>
<gene>
    <name evidence="4" type="ORF">B0537_07450</name>
</gene>
<dbReference type="KEGG" id="dfg:B0537_07450"/>
<reference evidence="4 5" key="1">
    <citation type="journal article" date="2016" name="Int. J. Syst. Evol. Microbiol.">
        <title>Desulfotomaculum ferrireducens sp. nov., a moderately thermophilic sulfate-reducing and dissimilatory Fe(III)-reducing bacterium isolated from compost.</title>
        <authorList>
            <person name="Yang G."/>
            <person name="Guo J."/>
            <person name="Zhuang L."/>
            <person name="Yuan Y."/>
            <person name="Zhou S."/>
        </authorList>
    </citation>
    <scope>NUCLEOTIDE SEQUENCE [LARGE SCALE GENOMIC DNA]</scope>
    <source>
        <strain evidence="4 5">GSS09</strain>
    </source>
</reference>
<dbReference type="Pfam" id="PF00440">
    <property type="entry name" value="TetR_N"/>
    <property type="match status" value="1"/>
</dbReference>
<proteinExistence type="predicted"/>
<feature type="domain" description="HTH tetR-type" evidence="3">
    <location>
        <begin position="1"/>
        <end position="61"/>
    </location>
</feature>
<keyword evidence="1 2" id="KW-0238">DNA-binding</keyword>
<dbReference type="AlphaFoldDB" id="A0A1S6IVZ1"/>
<dbReference type="EMBL" id="CP019698">
    <property type="protein sequence ID" value="AQS58933.1"/>
    <property type="molecule type" value="Genomic_DNA"/>
</dbReference>
<dbReference type="RefSeq" id="WP_077713960.1">
    <property type="nucleotide sequence ID" value="NZ_CP019698.1"/>
</dbReference>
<dbReference type="Gene3D" id="1.10.10.60">
    <property type="entry name" value="Homeodomain-like"/>
    <property type="match status" value="1"/>
</dbReference>
<evidence type="ECO:0000256" key="1">
    <source>
        <dbReference type="ARBA" id="ARBA00023125"/>
    </source>
</evidence>
<dbReference type="SUPFAM" id="SSF46689">
    <property type="entry name" value="Homeodomain-like"/>
    <property type="match status" value="1"/>
</dbReference>
<dbReference type="SUPFAM" id="SSF48498">
    <property type="entry name" value="Tetracyclin repressor-like, C-terminal domain"/>
    <property type="match status" value="1"/>
</dbReference>
<evidence type="ECO:0000259" key="3">
    <source>
        <dbReference type="PROSITE" id="PS50977"/>
    </source>
</evidence>
<keyword evidence="5" id="KW-1185">Reference proteome</keyword>
<name>A0A1S6IVZ1_9FIRM</name>